<dbReference type="InterPro" id="IPR002035">
    <property type="entry name" value="VWF_A"/>
</dbReference>
<gene>
    <name evidence="4" type="ORF">SAMN05444365_10172</name>
</gene>
<accession>A0A1H3FLX1</accession>
<feature type="compositionally biased region" description="Low complexity" evidence="1">
    <location>
        <begin position="318"/>
        <end position="343"/>
    </location>
</feature>
<evidence type="ECO:0000313" key="5">
    <source>
        <dbReference type="Proteomes" id="UP000242415"/>
    </source>
</evidence>
<dbReference type="Gene3D" id="3.40.50.410">
    <property type="entry name" value="von Willebrand factor, type A domain"/>
    <property type="match status" value="1"/>
</dbReference>
<dbReference type="InterPro" id="IPR001763">
    <property type="entry name" value="Rhodanese-like_dom"/>
</dbReference>
<dbReference type="SMART" id="SM00327">
    <property type="entry name" value="VWA"/>
    <property type="match status" value="1"/>
</dbReference>
<dbReference type="STRING" id="405436.SAMN05444365_10172"/>
<feature type="domain" description="VWFA" evidence="3">
    <location>
        <begin position="369"/>
        <end position="561"/>
    </location>
</feature>
<keyword evidence="5" id="KW-1185">Reference proteome</keyword>
<protein>
    <submittedName>
        <fullName evidence="4">von Willebrand factor type A domain-containing protein</fullName>
    </submittedName>
</protein>
<evidence type="ECO:0000259" key="3">
    <source>
        <dbReference type="PROSITE" id="PS50234"/>
    </source>
</evidence>
<evidence type="ECO:0000259" key="2">
    <source>
        <dbReference type="PROSITE" id="PS50206"/>
    </source>
</evidence>
<feature type="region of interest" description="Disordered" evidence="1">
    <location>
        <begin position="307"/>
        <end position="349"/>
    </location>
</feature>
<dbReference type="EMBL" id="FNPH01000001">
    <property type="protein sequence ID" value="SDX91930.1"/>
    <property type="molecule type" value="Genomic_DNA"/>
</dbReference>
<evidence type="ECO:0000313" key="4">
    <source>
        <dbReference type="EMBL" id="SDX91930.1"/>
    </source>
</evidence>
<name>A0A1H3FLX1_9ACTN</name>
<reference evidence="5" key="1">
    <citation type="submission" date="2016-10" db="EMBL/GenBank/DDBJ databases">
        <authorList>
            <person name="Varghese N."/>
            <person name="Submissions S."/>
        </authorList>
    </citation>
    <scope>NUCLEOTIDE SEQUENCE [LARGE SCALE GENOMIC DNA]</scope>
    <source>
        <strain evidence="5">DSM 45245</strain>
    </source>
</reference>
<dbReference type="InterPro" id="IPR036465">
    <property type="entry name" value="vWFA_dom_sf"/>
</dbReference>
<dbReference type="Proteomes" id="UP000242415">
    <property type="component" value="Unassembled WGS sequence"/>
</dbReference>
<dbReference type="PROSITE" id="PS50206">
    <property type="entry name" value="RHODANESE_3"/>
    <property type="match status" value="1"/>
</dbReference>
<proteinExistence type="predicted"/>
<feature type="domain" description="Rhodanese" evidence="2">
    <location>
        <begin position="4"/>
        <end position="23"/>
    </location>
</feature>
<organism evidence="4 5">
    <name type="scientific">Micromonospora pattaloongensis</name>
    <dbReference type="NCBI Taxonomy" id="405436"/>
    <lineage>
        <taxon>Bacteria</taxon>
        <taxon>Bacillati</taxon>
        <taxon>Actinomycetota</taxon>
        <taxon>Actinomycetes</taxon>
        <taxon>Micromonosporales</taxon>
        <taxon>Micromonosporaceae</taxon>
        <taxon>Micromonospora</taxon>
    </lineage>
</organism>
<dbReference type="Pfam" id="PF00092">
    <property type="entry name" value="VWA"/>
    <property type="match status" value="1"/>
</dbReference>
<dbReference type="RefSeq" id="WP_245736240.1">
    <property type="nucleotide sequence ID" value="NZ_FNPH01000001.1"/>
</dbReference>
<sequence length="569" mass="57563">MALVVVLVGGWFGYRQLAGPSCEGQLPLTVAAAPEIAPAVQAAATQWSADGGAVDGVCVAVQVAASDPVDVAAVVAGQHGIALAGVGQASGTAVAPDVWIPDSTTWLARLSLAASGFAPSNGGSVARSPVVVAMPEPVAGTLGWPNKQLGWKDLLTQVTQGTSLRTGIVEPSRDAAGLSGLLALSAAAQQAGNPEAVGKASTAALRALATGKSALREDLIARFPRSSDAAAVASALSAAPLSEEDVIEYNKAKPPIPLAALYLEPAPPSLDYPFAVMPGTDPAKAGAAQGLFEVLGTGAFRNRLGERGLRAPDGTWGAGFSAPPGAPSPAGTSAPAASPDAGGKAAGGLDPASVDRAISAWTAVTLPGRMLAVLDVSGSMETPVPTAGGATRMAVTLNAAQRGLALFDDSWAVGLWIFSTELDGSKPYRELAAIGPLTAQRSSLTANLASIKPKRNGSTGLYDSVLAAYKTTQEGWQAGRVNSIVVMTDGKNENPAGLTQARLLAELKRIKDPKRPIQVIMIGIGNEVNKAELESIVKATGGGAFVAEDPTKIGDIFLNAIARRPAPAK</sequence>
<dbReference type="AlphaFoldDB" id="A0A1H3FLX1"/>
<dbReference type="PROSITE" id="PS50234">
    <property type="entry name" value="VWFA"/>
    <property type="match status" value="1"/>
</dbReference>
<dbReference type="SUPFAM" id="SSF53300">
    <property type="entry name" value="vWA-like"/>
    <property type="match status" value="1"/>
</dbReference>
<evidence type="ECO:0000256" key="1">
    <source>
        <dbReference type="SAM" id="MobiDB-lite"/>
    </source>
</evidence>